<evidence type="ECO:0000256" key="3">
    <source>
        <dbReference type="RuleBase" id="RU003707"/>
    </source>
</evidence>
<organism evidence="4 5">
    <name type="scientific">Pollutimonas bauzanensis</name>
    <dbReference type="NCBI Taxonomy" id="658167"/>
    <lineage>
        <taxon>Bacteria</taxon>
        <taxon>Pseudomonadati</taxon>
        <taxon>Pseudomonadota</taxon>
        <taxon>Betaproteobacteria</taxon>
        <taxon>Burkholderiales</taxon>
        <taxon>Alcaligenaceae</taxon>
        <taxon>Pollutimonas</taxon>
    </lineage>
</organism>
<evidence type="ECO:0000313" key="4">
    <source>
        <dbReference type="EMBL" id="SHI07637.1"/>
    </source>
</evidence>
<dbReference type="GO" id="GO:0006635">
    <property type="term" value="P:fatty acid beta-oxidation"/>
    <property type="evidence" value="ECO:0007669"/>
    <property type="project" value="TreeGrafter"/>
</dbReference>
<evidence type="ECO:0000256" key="1">
    <source>
        <dbReference type="ARBA" id="ARBA00005254"/>
    </source>
</evidence>
<proteinExistence type="inferred from homology"/>
<dbReference type="PROSITE" id="PS00166">
    <property type="entry name" value="ENOYL_COA_HYDRATASE"/>
    <property type="match status" value="1"/>
</dbReference>
<sequence length="263" mass="28654">MAYETLLIENADSAGEIAVLRLNRPQAMNAMNTRMFLDMRAALRELRERADLRCVILAGSGLKAFSAGGDLKERNGMSDDTWRRQHELIEEAFLAVKDFPLPIIAAVEGHAHGGGLELALMCDFIVAAESAQFSLAEVRRGIMPGGGGIQNLVRAAGMRRAKQYLFTGDRFDAAQAHEWGVVNEITAAGQAVEGALAIARRILQAAPMSVRYVKLAASRGGEVDFHTGYAMDIAAYNVLVSSADRLEGVQAFNEKRPPRWSNH</sequence>
<gene>
    <name evidence="4" type="ORF">SAMN04488135_108105</name>
</gene>
<dbReference type="RefSeq" id="WP_073104355.1">
    <property type="nucleotide sequence ID" value="NZ_FQXE01000008.1"/>
</dbReference>
<dbReference type="GO" id="GO:0016836">
    <property type="term" value="F:hydro-lyase activity"/>
    <property type="evidence" value="ECO:0007669"/>
    <property type="project" value="UniProtKB-ARBA"/>
</dbReference>
<evidence type="ECO:0000313" key="5">
    <source>
        <dbReference type="Proteomes" id="UP000184226"/>
    </source>
</evidence>
<dbReference type="AlphaFoldDB" id="A0A1M5Y6F2"/>
<evidence type="ECO:0000256" key="2">
    <source>
        <dbReference type="ARBA" id="ARBA00023239"/>
    </source>
</evidence>
<keyword evidence="2" id="KW-0456">Lyase</keyword>
<reference evidence="4 5" key="1">
    <citation type="submission" date="2016-11" db="EMBL/GenBank/DDBJ databases">
        <authorList>
            <person name="Jaros S."/>
            <person name="Januszkiewicz K."/>
            <person name="Wedrychowicz H."/>
        </authorList>
    </citation>
    <scope>NUCLEOTIDE SEQUENCE [LARGE SCALE GENOMIC DNA]</scope>
    <source>
        <strain evidence="4 5">CGMCC 1.10190</strain>
    </source>
</reference>
<protein>
    <submittedName>
        <fullName evidence="4">Enoyl-CoA hydratase/carnithine racemase</fullName>
    </submittedName>
</protein>
<dbReference type="Gene3D" id="3.90.226.10">
    <property type="entry name" value="2-enoyl-CoA Hydratase, Chain A, domain 1"/>
    <property type="match status" value="1"/>
</dbReference>
<dbReference type="InterPro" id="IPR001753">
    <property type="entry name" value="Enoyl-CoA_hydra/iso"/>
</dbReference>
<dbReference type="CDD" id="cd06558">
    <property type="entry name" value="crotonase-like"/>
    <property type="match status" value="1"/>
</dbReference>
<dbReference type="InterPro" id="IPR014748">
    <property type="entry name" value="Enoyl-CoA_hydra_C"/>
</dbReference>
<keyword evidence="5" id="KW-1185">Reference proteome</keyword>
<dbReference type="PANTHER" id="PTHR11941">
    <property type="entry name" value="ENOYL-COA HYDRATASE-RELATED"/>
    <property type="match status" value="1"/>
</dbReference>
<accession>A0A1M5Y6F2</accession>
<dbReference type="EMBL" id="FQXE01000008">
    <property type="protein sequence ID" value="SHI07637.1"/>
    <property type="molecule type" value="Genomic_DNA"/>
</dbReference>
<dbReference type="FunFam" id="3.90.226.10:FF:000009">
    <property type="entry name" value="Carnitinyl-CoA dehydratase"/>
    <property type="match status" value="1"/>
</dbReference>
<dbReference type="SUPFAM" id="SSF52096">
    <property type="entry name" value="ClpP/crotonase"/>
    <property type="match status" value="1"/>
</dbReference>
<dbReference type="PANTHER" id="PTHR11941:SF54">
    <property type="entry name" value="ENOYL-COA HYDRATASE, MITOCHONDRIAL"/>
    <property type="match status" value="1"/>
</dbReference>
<dbReference type="Pfam" id="PF00378">
    <property type="entry name" value="ECH_1"/>
    <property type="match status" value="1"/>
</dbReference>
<dbReference type="FunFam" id="1.10.12.10:FF:000001">
    <property type="entry name" value="Probable enoyl-CoA hydratase, mitochondrial"/>
    <property type="match status" value="1"/>
</dbReference>
<comment type="similarity">
    <text evidence="1 3">Belongs to the enoyl-CoA hydratase/isomerase family.</text>
</comment>
<dbReference type="InterPro" id="IPR018376">
    <property type="entry name" value="Enoyl-CoA_hyd/isom_CS"/>
</dbReference>
<dbReference type="Proteomes" id="UP000184226">
    <property type="component" value="Unassembled WGS sequence"/>
</dbReference>
<dbReference type="OrthoDB" id="9807606at2"/>
<dbReference type="STRING" id="658167.SAMN04488135_108105"/>
<name>A0A1M5Y6F2_9BURK</name>
<dbReference type="Gene3D" id="1.10.12.10">
    <property type="entry name" value="Lyase 2-enoyl-coa Hydratase, Chain A, domain 2"/>
    <property type="match status" value="1"/>
</dbReference>
<dbReference type="InterPro" id="IPR029045">
    <property type="entry name" value="ClpP/crotonase-like_dom_sf"/>
</dbReference>